<protein>
    <submittedName>
        <fullName evidence="1">(Mediterranean fruit fly) hypothetical protein</fullName>
    </submittedName>
</protein>
<organism evidence="1 2">
    <name type="scientific">Ceratitis capitata</name>
    <name type="common">Mediterranean fruit fly</name>
    <name type="synonym">Tephritis capitata</name>
    <dbReference type="NCBI Taxonomy" id="7213"/>
    <lineage>
        <taxon>Eukaryota</taxon>
        <taxon>Metazoa</taxon>
        <taxon>Ecdysozoa</taxon>
        <taxon>Arthropoda</taxon>
        <taxon>Hexapoda</taxon>
        <taxon>Insecta</taxon>
        <taxon>Pterygota</taxon>
        <taxon>Neoptera</taxon>
        <taxon>Endopterygota</taxon>
        <taxon>Diptera</taxon>
        <taxon>Brachycera</taxon>
        <taxon>Muscomorpha</taxon>
        <taxon>Tephritoidea</taxon>
        <taxon>Tephritidae</taxon>
        <taxon>Ceratitis</taxon>
        <taxon>Ceratitis</taxon>
    </lineage>
</organism>
<comment type="caution">
    <text evidence="1">The sequence shown here is derived from an EMBL/GenBank/DDBJ whole genome shotgun (WGS) entry which is preliminary data.</text>
</comment>
<evidence type="ECO:0000313" key="2">
    <source>
        <dbReference type="Proteomes" id="UP000606786"/>
    </source>
</evidence>
<gene>
    <name evidence="1" type="ORF">CCAP1982_LOCUS13640</name>
</gene>
<evidence type="ECO:0000313" key="1">
    <source>
        <dbReference type="EMBL" id="CAD7005283.1"/>
    </source>
</evidence>
<proteinExistence type="predicted"/>
<sequence length="62" mass="6949">MSAEVMIYGNQSAKYTNKAAAQASTMGIHADREGHLRAARCVIQRINIDKPRQICFRLDISK</sequence>
<accession>A0A811V6T2</accession>
<dbReference type="AlphaFoldDB" id="A0A811V6T2"/>
<keyword evidence="2" id="KW-1185">Reference proteome</keyword>
<name>A0A811V6T2_CERCA</name>
<reference evidence="1" key="1">
    <citation type="submission" date="2020-11" db="EMBL/GenBank/DDBJ databases">
        <authorList>
            <person name="Whitehead M."/>
        </authorList>
    </citation>
    <scope>NUCLEOTIDE SEQUENCE</scope>
    <source>
        <strain evidence="1">EGII</strain>
    </source>
</reference>
<dbReference type="Proteomes" id="UP000606786">
    <property type="component" value="Unassembled WGS sequence"/>
</dbReference>
<dbReference type="EMBL" id="CAJHJT010000034">
    <property type="protein sequence ID" value="CAD7005283.1"/>
    <property type="molecule type" value="Genomic_DNA"/>
</dbReference>